<dbReference type="AlphaFoldDB" id="A0A6N7LZJ4"/>
<dbReference type="PANTHER" id="PTHR47506">
    <property type="entry name" value="TRANSCRIPTIONAL REGULATORY PROTEIN"/>
    <property type="match status" value="1"/>
</dbReference>
<dbReference type="InterPro" id="IPR001647">
    <property type="entry name" value="HTH_TetR"/>
</dbReference>
<dbReference type="Pfam" id="PF00440">
    <property type="entry name" value="TetR_N"/>
    <property type="match status" value="1"/>
</dbReference>
<evidence type="ECO:0000259" key="5">
    <source>
        <dbReference type="Pfam" id="PF21993"/>
    </source>
</evidence>
<keyword evidence="7" id="KW-1185">Reference proteome</keyword>
<evidence type="ECO:0000256" key="2">
    <source>
        <dbReference type="ARBA" id="ARBA00023125"/>
    </source>
</evidence>
<feature type="domain" description="HTH tetR-type" evidence="4">
    <location>
        <begin position="10"/>
        <end position="56"/>
    </location>
</feature>
<dbReference type="SUPFAM" id="SSF46689">
    <property type="entry name" value="Homeodomain-like"/>
    <property type="match status" value="1"/>
</dbReference>
<evidence type="ECO:0000313" key="7">
    <source>
        <dbReference type="Proteomes" id="UP000469421"/>
    </source>
</evidence>
<keyword evidence="1" id="KW-0805">Transcription regulation</keyword>
<feature type="domain" description="Transcriptional regulator LmrA/YxaF-like C-terminal" evidence="5">
    <location>
        <begin position="93"/>
        <end position="171"/>
    </location>
</feature>
<gene>
    <name evidence="6" type="ORF">GFN93_10400</name>
</gene>
<evidence type="ECO:0000259" key="4">
    <source>
        <dbReference type="Pfam" id="PF00440"/>
    </source>
</evidence>
<organism evidence="6 7">
    <name type="scientific">Alcanivorax sediminis</name>
    <dbReference type="NCBI Taxonomy" id="2663008"/>
    <lineage>
        <taxon>Bacteria</taxon>
        <taxon>Pseudomonadati</taxon>
        <taxon>Pseudomonadota</taxon>
        <taxon>Gammaproteobacteria</taxon>
        <taxon>Oceanospirillales</taxon>
        <taxon>Alcanivoracaceae</taxon>
        <taxon>Alcanivorax</taxon>
    </lineage>
</organism>
<reference evidence="6 7" key="1">
    <citation type="submission" date="2019-10" db="EMBL/GenBank/DDBJ databases">
        <title>Alcanivorax sp.PA15-N-34 draft genome sequence.</title>
        <authorList>
            <person name="Liao X."/>
            <person name="Shao Z."/>
        </authorList>
    </citation>
    <scope>NUCLEOTIDE SEQUENCE [LARGE SCALE GENOMIC DNA]</scope>
    <source>
        <strain evidence="6 7">PA15-N-34</strain>
    </source>
</reference>
<name>A0A6N7LZJ4_9GAMM</name>
<dbReference type="RefSeq" id="WP_153501029.1">
    <property type="nucleotide sequence ID" value="NZ_WIRE01000001.1"/>
</dbReference>
<sequence>MSAQATRERIVEAADELFYQQGFEHTSFADIASLVEISRGNFYYHFKTKDEILAAVIDHRLSVTRTMLEAWEREGDTPMARVRCFIRILIANQAKIFLHGCPVGSLSNELAKLNHPARTDAVRVFTLFRRWLGDQFRAAGQADRADELAMHVLAFSQGVATMAVAYQDEAFVEREVQNLCQWLMERFDTH</sequence>
<dbReference type="PANTHER" id="PTHR47506:SF1">
    <property type="entry name" value="HTH-TYPE TRANSCRIPTIONAL REGULATOR YJDC"/>
    <property type="match status" value="1"/>
</dbReference>
<dbReference type="InterPro" id="IPR009057">
    <property type="entry name" value="Homeodomain-like_sf"/>
</dbReference>
<keyword evidence="2" id="KW-0238">DNA-binding</keyword>
<protein>
    <submittedName>
        <fullName evidence="6">TetR family transcriptional regulator</fullName>
    </submittedName>
</protein>
<evidence type="ECO:0000256" key="1">
    <source>
        <dbReference type="ARBA" id="ARBA00023015"/>
    </source>
</evidence>
<accession>A0A6N7LZJ4</accession>
<dbReference type="InterPro" id="IPR054156">
    <property type="entry name" value="YxaF_TetR_C"/>
</dbReference>
<dbReference type="Pfam" id="PF21993">
    <property type="entry name" value="TetR_C_13_2"/>
    <property type="match status" value="1"/>
</dbReference>
<dbReference type="EMBL" id="WIRE01000001">
    <property type="protein sequence ID" value="MQX53661.1"/>
    <property type="molecule type" value="Genomic_DNA"/>
</dbReference>
<dbReference type="GO" id="GO:0003677">
    <property type="term" value="F:DNA binding"/>
    <property type="evidence" value="ECO:0007669"/>
    <property type="project" value="UniProtKB-KW"/>
</dbReference>
<dbReference type="InterPro" id="IPR036271">
    <property type="entry name" value="Tet_transcr_reg_TetR-rel_C_sf"/>
</dbReference>
<dbReference type="Gene3D" id="1.10.357.10">
    <property type="entry name" value="Tetracycline Repressor, domain 2"/>
    <property type="match status" value="1"/>
</dbReference>
<dbReference type="Proteomes" id="UP000469421">
    <property type="component" value="Unassembled WGS sequence"/>
</dbReference>
<proteinExistence type="predicted"/>
<evidence type="ECO:0000256" key="3">
    <source>
        <dbReference type="ARBA" id="ARBA00023163"/>
    </source>
</evidence>
<keyword evidence="3" id="KW-0804">Transcription</keyword>
<dbReference type="PRINTS" id="PR00455">
    <property type="entry name" value="HTHTETR"/>
</dbReference>
<evidence type="ECO:0000313" key="6">
    <source>
        <dbReference type="EMBL" id="MQX53661.1"/>
    </source>
</evidence>
<dbReference type="SUPFAM" id="SSF48498">
    <property type="entry name" value="Tetracyclin repressor-like, C-terminal domain"/>
    <property type="match status" value="1"/>
</dbReference>
<comment type="caution">
    <text evidence="6">The sequence shown here is derived from an EMBL/GenBank/DDBJ whole genome shotgun (WGS) entry which is preliminary data.</text>
</comment>